<accession>A0A7N0TTE8</accession>
<comment type="similarity">
    <text evidence="1">Belongs to the glycosyl hydrolases 36 family.</text>
</comment>
<dbReference type="Proteomes" id="UP000594263">
    <property type="component" value="Unplaced"/>
</dbReference>
<dbReference type="OMA" id="MNSLGKF"/>
<keyword evidence="2" id="KW-0119">Carbohydrate metabolism</keyword>
<organism evidence="3 4">
    <name type="scientific">Kalanchoe fedtschenkoi</name>
    <name type="common">Lavender scallops</name>
    <name type="synonym">South American air plant</name>
    <dbReference type="NCBI Taxonomy" id="63787"/>
    <lineage>
        <taxon>Eukaryota</taxon>
        <taxon>Viridiplantae</taxon>
        <taxon>Streptophyta</taxon>
        <taxon>Embryophyta</taxon>
        <taxon>Tracheophyta</taxon>
        <taxon>Spermatophyta</taxon>
        <taxon>Magnoliopsida</taxon>
        <taxon>eudicotyledons</taxon>
        <taxon>Gunneridae</taxon>
        <taxon>Pentapetalae</taxon>
        <taxon>Saxifragales</taxon>
        <taxon>Crassulaceae</taxon>
        <taxon>Kalanchoe</taxon>
    </lineage>
</organism>
<dbReference type="Gramene" id="Kaladp0045s0326.1.v1.1">
    <property type="protein sequence ID" value="Kaladp0045s0326.1.v1.1"/>
    <property type="gene ID" value="Kaladp0045s0326.v1.1"/>
</dbReference>
<evidence type="ECO:0000256" key="1">
    <source>
        <dbReference type="ARBA" id="ARBA00007240"/>
    </source>
</evidence>
<dbReference type="PANTHER" id="PTHR31268">
    <property type="match status" value="1"/>
</dbReference>
<protein>
    <recommendedName>
        <fullName evidence="5">Stachyose synthase</fullName>
    </recommendedName>
</protein>
<dbReference type="PANTHER" id="PTHR31268:SF8">
    <property type="entry name" value="GALACTINOL--SUCROSE GALACTOSYLTRANSFERASE 4-RELATED"/>
    <property type="match status" value="1"/>
</dbReference>
<dbReference type="AlphaFoldDB" id="A0A7N0TTE8"/>
<reference evidence="3" key="1">
    <citation type="submission" date="2021-01" db="UniProtKB">
        <authorList>
            <consortium name="EnsemblPlants"/>
        </authorList>
    </citation>
    <scope>IDENTIFICATION</scope>
</reference>
<evidence type="ECO:0008006" key="5">
    <source>
        <dbReference type="Google" id="ProtNLM"/>
    </source>
</evidence>
<dbReference type="Pfam" id="PF05691">
    <property type="entry name" value="Raffinose_syn"/>
    <property type="match status" value="1"/>
</dbReference>
<dbReference type="SUPFAM" id="SSF51445">
    <property type="entry name" value="(Trans)glycosidases"/>
    <property type="match status" value="2"/>
</dbReference>
<dbReference type="EnsemblPlants" id="Kaladp0045s0326.1.v1.1">
    <property type="protein sequence ID" value="Kaladp0045s0326.1.v1.1"/>
    <property type="gene ID" value="Kaladp0045s0326.v1.1"/>
</dbReference>
<evidence type="ECO:0000256" key="2">
    <source>
        <dbReference type="ARBA" id="ARBA00023277"/>
    </source>
</evidence>
<dbReference type="InterPro" id="IPR017853">
    <property type="entry name" value="GH"/>
</dbReference>
<name>A0A7N0TTE8_KALFE</name>
<proteinExistence type="inferred from homology"/>
<evidence type="ECO:0000313" key="3">
    <source>
        <dbReference type="EnsemblPlants" id="Kaladp0045s0326.1.v1.1"/>
    </source>
</evidence>
<dbReference type="InterPro" id="IPR008811">
    <property type="entry name" value="Glycosyl_hydrolases_36"/>
</dbReference>
<sequence length="860" mass="95363">MSPPHDVPKPRCCCVVQSQPSDKVFDLSNGRFSVMGVPLLASVPDNLSFTPFSVDVSRSDASPALKQRVVSDSHKGGFFGFKQEKPSDVLYQSLGQFKDRDFVSVFRFKTWWSTQWIGRSGSDLQKETHWVMLDVPEVKSYVVIIPIIEGAFRSCLVPGVDGEVQLFAESGSKDSKTSGFDSIAYVHVSDNPYNLMKEAYAAVRVHLNTFKLLEEKALPGLVDKFGWCTWDAFYLTVEPAGIWHGLKDFKDAGVSPRFLIIDDGWQSINIDGQDENEDAKGLVLCGSQMTARLYKFEECKKFRKYKEGAMLSPDCPPFDPKRPKSIISKAVELEHAEKALVKAKNAGVQDLSQFEEKIHKFERELSDMLGEGQEEMPTCSSCCCGDSGSSGLKALTKDLRQNFKGLDDIYVWHALCGAWGGVRPGATHLNTNVVSCEVSEGLSQTMEDLAVVKIVEGGVGLVHPSQADDFYNSMHSYLASVGITGVKVDVIESLEYLGQQYGGRVELAKAYYAGLTDSLVKNFKGTGLISSMQQCNDFLYLGTKQISMGRVGDDFWFQDPNGDPMGVYWLQGVHMIHCAYNSMWIGQVIQPDWDMFQTDHICAKYHAGSRAICGGPIYVSDSVGGHDFELLKQLVFPDGTVPKCEHFALPTRDCLFKNPLFDNQTVLKIWNLNKYGGVVGAFNTQGAGWDPKECRIKGYPGCYKPVTGSIHFSDIEWDQRAESAEMGEAEAYVLYLNQAKELQIVSNKSPPLPILIQPSSFELFNFIPIKKLSHSTTFAPVGLTNMLNSVGTVVEAEYVGLLAKIKVKGEGQFLAHSNIEPKMVKVNGEDAEFEWCDGQVKVGLKWVEENGGISTLEFHF</sequence>
<keyword evidence="4" id="KW-1185">Reference proteome</keyword>
<evidence type="ECO:0000313" key="4">
    <source>
        <dbReference type="Proteomes" id="UP000594263"/>
    </source>
</evidence>